<gene>
    <name evidence="1" type="ORF">Esi_0067_0087</name>
</gene>
<accession>D7G5T4</accession>
<dbReference type="Proteomes" id="UP000002630">
    <property type="component" value="Linkage Group LG26"/>
</dbReference>
<dbReference type="InParanoid" id="D7G5T4"/>
<dbReference type="EMBL" id="FN648894">
    <property type="protein sequence ID" value="CBJ27381.1"/>
    <property type="molecule type" value="Genomic_DNA"/>
</dbReference>
<reference evidence="1 2" key="1">
    <citation type="journal article" date="2010" name="Nature">
        <title>The Ectocarpus genome and the independent evolution of multicellularity in brown algae.</title>
        <authorList>
            <person name="Cock J.M."/>
            <person name="Sterck L."/>
            <person name="Rouze P."/>
            <person name="Scornet D."/>
            <person name="Allen A.E."/>
            <person name="Amoutzias G."/>
            <person name="Anthouard V."/>
            <person name="Artiguenave F."/>
            <person name="Aury J.M."/>
            <person name="Badger J.H."/>
            <person name="Beszteri B."/>
            <person name="Billiau K."/>
            <person name="Bonnet E."/>
            <person name="Bothwell J.H."/>
            <person name="Bowler C."/>
            <person name="Boyen C."/>
            <person name="Brownlee C."/>
            <person name="Carrano C.J."/>
            <person name="Charrier B."/>
            <person name="Cho G.Y."/>
            <person name="Coelho S.M."/>
            <person name="Collen J."/>
            <person name="Corre E."/>
            <person name="Da Silva C."/>
            <person name="Delage L."/>
            <person name="Delaroque N."/>
            <person name="Dittami S.M."/>
            <person name="Doulbeau S."/>
            <person name="Elias M."/>
            <person name="Farnham G."/>
            <person name="Gachon C.M."/>
            <person name="Gschloessl B."/>
            <person name="Heesch S."/>
            <person name="Jabbari K."/>
            <person name="Jubin C."/>
            <person name="Kawai H."/>
            <person name="Kimura K."/>
            <person name="Kloareg B."/>
            <person name="Kupper F.C."/>
            <person name="Lang D."/>
            <person name="Le Bail A."/>
            <person name="Leblanc C."/>
            <person name="Lerouge P."/>
            <person name="Lohr M."/>
            <person name="Lopez P.J."/>
            <person name="Martens C."/>
            <person name="Maumus F."/>
            <person name="Michel G."/>
            <person name="Miranda-Saavedra D."/>
            <person name="Morales J."/>
            <person name="Moreau H."/>
            <person name="Motomura T."/>
            <person name="Nagasato C."/>
            <person name="Napoli C.A."/>
            <person name="Nelson D.R."/>
            <person name="Nyvall-Collen P."/>
            <person name="Peters A.F."/>
            <person name="Pommier C."/>
            <person name="Potin P."/>
            <person name="Poulain J."/>
            <person name="Quesneville H."/>
            <person name="Read B."/>
            <person name="Rensing S.A."/>
            <person name="Ritter A."/>
            <person name="Rousvoal S."/>
            <person name="Samanta M."/>
            <person name="Samson G."/>
            <person name="Schroeder D.C."/>
            <person name="Segurens B."/>
            <person name="Strittmatter M."/>
            <person name="Tonon T."/>
            <person name="Tregear J.W."/>
            <person name="Valentin K."/>
            <person name="von Dassow P."/>
            <person name="Yamagishi T."/>
            <person name="Van de Peer Y."/>
            <person name="Wincker P."/>
        </authorList>
    </citation>
    <scope>NUCLEOTIDE SEQUENCE [LARGE SCALE GENOMIC DNA]</scope>
    <source>
        <strain evidence="2">Ec32 / CCAP1310/4</strain>
    </source>
</reference>
<dbReference type="EMBL" id="FN649751">
    <property type="protein sequence ID" value="CBJ27381.1"/>
    <property type="molecule type" value="Genomic_DNA"/>
</dbReference>
<name>D7G5T4_ECTSI</name>
<keyword evidence="2" id="KW-1185">Reference proteome</keyword>
<sequence>MAALSKWPTTCYSNTLMGMDLIIYRAEASTSASRLTTVPDRASLCFRDTKIVAANLRPEARLTRTATYFRANAHFWSTSWCP</sequence>
<dbReference type="AlphaFoldDB" id="D7G5T4"/>
<evidence type="ECO:0000313" key="1">
    <source>
        <dbReference type="EMBL" id="CBJ27381.1"/>
    </source>
</evidence>
<organism evidence="1 2">
    <name type="scientific">Ectocarpus siliculosus</name>
    <name type="common">Brown alga</name>
    <name type="synonym">Conferva siliculosa</name>
    <dbReference type="NCBI Taxonomy" id="2880"/>
    <lineage>
        <taxon>Eukaryota</taxon>
        <taxon>Sar</taxon>
        <taxon>Stramenopiles</taxon>
        <taxon>Ochrophyta</taxon>
        <taxon>PX clade</taxon>
        <taxon>Phaeophyceae</taxon>
        <taxon>Ectocarpales</taxon>
        <taxon>Ectocarpaceae</taxon>
        <taxon>Ectocarpus</taxon>
    </lineage>
</organism>
<proteinExistence type="predicted"/>
<dbReference type="OrthoDB" id="10492204at2759"/>
<evidence type="ECO:0000313" key="2">
    <source>
        <dbReference type="Proteomes" id="UP000002630"/>
    </source>
</evidence>
<protein>
    <submittedName>
        <fullName evidence="1">Uncharacterized protein</fullName>
    </submittedName>
</protein>